<proteinExistence type="predicted"/>
<dbReference type="STRING" id="1848.SAMN05443637_12349"/>
<evidence type="ECO:0000313" key="2">
    <source>
        <dbReference type="Proteomes" id="UP000184363"/>
    </source>
</evidence>
<dbReference type="RefSeq" id="WP_084755801.1">
    <property type="nucleotide sequence ID" value="NZ_CALGVN010000020.1"/>
</dbReference>
<organism evidence="1 2">
    <name type="scientific">Pseudonocardia thermophila</name>
    <dbReference type="NCBI Taxonomy" id="1848"/>
    <lineage>
        <taxon>Bacteria</taxon>
        <taxon>Bacillati</taxon>
        <taxon>Actinomycetota</taxon>
        <taxon>Actinomycetes</taxon>
        <taxon>Pseudonocardiales</taxon>
        <taxon>Pseudonocardiaceae</taxon>
        <taxon>Pseudonocardia</taxon>
    </lineage>
</organism>
<sequence length="96" mass="9757">MSVLLAVLVVAGCGGQGTRTECGPGGCTVTFPRGGTVSVSLLGVEARLVEVRTGTARLEIAGQQIALPVGVETEAGGLRITVERVTDGEVVVRVRP</sequence>
<name>A0A1M6ZCT4_PSETH</name>
<dbReference type="AlphaFoldDB" id="A0A1M6ZCT4"/>
<dbReference type="OrthoDB" id="3482166at2"/>
<gene>
    <name evidence="1" type="ORF">SAMN05443637_12349</name>
</gene>
<protein>
    <submittedName>
        <fullName evidence="1">Uncharacterized protein</fullName>
    </submittedName>
</protein>
<reference evidence="1 2" key="1">
    <citation type="submission" date="2016-11" db="EMBL/GenBank/DDBJ databases">
        <authorList>
            <person name="Jaros S."/>
            <person name="Januszkiewicz K."/>
            <person name="Wedrychowicz H."/>
        </authorList>
    </citation>
    <scope>NUCLEOTIDE SEQUENCE [LARGE SCALE GENOMIC DNA]</scope>
    <source>
        <strain evidence="1 2">DSM 43832</strain>
    </source>
</reference>
<dbReference type="Proteomes" id="UP000184363">
    <property type="component" value="Unassembled WGS sequence"/>
</dbReference>
<keyword evidence="2" id="KW-1185">Reference proteome</keyword>
<dbReference type="EMBL" id="FRAP01000023">
    <property type="protein sequence ID" value="SHL28288.1"/>
    <property type="molecule type" value="Genomic_DNA"/>
</dbReference>
<accession>A0A1M6ZCT4</accession>
<evidence type="ECO:0000313" key="1">
    <source>
        <dbReference type="EMBL" id="SHL28288.1"/>
    </source>
</evidence>